<accession>A0AAD7DA28</accession>
<evidence type="ECO:0000313" key="2">
    <source>
        <dbReference type="EMBL" id="KAJ7686768.1"/>
    </source>
</evidence>
<gene>
    <name evidence="2" type="ORF">B0H17DRAFT_703520</name>
</gene>
<organism evidence="2 3">
    <name type="scientific">Mycena rosella</name>
    <name type="common">Pink bonnet</name>
    <name type="synonym">Agaricus rosellus</name>
    <dbReference type="NCBI Taxonomy" id="1033263"/>
    <lineage>
        <taxon>Eukaryota</taxon>
        <taxon>Fungi</taxon>
        <taxon>Dikarya</taxon>
        <taxon>Basidiomycota</taxon>
        <taxon>Agaricomycotina</taxon>
        <taxon>Agaricomycetes</taxon>
        <taxon>Agaricomycetidae</taxon>
        <taxon>Agaricales</taxon>
        <taxon>Marasmiineae</taxon>
        <taxon>Mycenaceae</taxon>
        <taxon>Mycena</taxon>
    </lineage>
</organism>
<keyword evidence="3" id="KW-1185">Reference proteome</keyword>
<feature type="transmembrane region" description="Helical" evidence="1">
    <location>
        <begin position="40"/>
        <end position="58"/>
    </location>
</feature>
<evidence type="ECO:0000313" key="3">
    <source>
        <dbReference type="Proteomes" id="UP001221757"/>
    </source>
</evidence>
<dbReference type="Proteomes" id="UP001221757">
    <property type="component" value="Unassembled WGS sequence"/>
</dbReference>
<evidence type="ECO:0000256" key="1">
    <source>
        <dbReference type="SAM" id="Phobius"/>
    </source>
</evidence>
<sequence>MAMMLQSAATISAIFGFVNLLFSIFSATARIEDNEHTNQILYAFFAAGCVNMMGAYTRRDREEGYLGAAFTVSLAISSVFNWITALRIGLARRRFRVEERMRFEGRIYHAVVRKA</sequence>
<name>A0AAD7DA28_MYCRO</name>
<reference evidence="2" key="1">
    <citation type="submission" date="2023-03" db="EMBL/GenBank/DDBJ databases">
        <title>Massive genome expansion in bonnet fungi (Mycena s.s.) driven by repeated elements and novel gene families across ecological guilds.</title>
        <authorList>
            <consortium name="Lawrence Berkeley National Laboratory"/>
            <person name="Harder C.B."/>
            <person name="Miyauchi S."/>
            <person name="Viragh M."/>
            <person name="Kuo A."/>
            <person name="Thoen E."/>
            <person name="Andreopoulos B."/>
            <person name="Lu D."/>
            <person name="Skrede I."/>
            <person name="Drula E."/>
            <person name="Henrissat B."/>
            <person name="Morin E."/>
            <person name="Kohler A."/>
            <person name="Barry K."/>
            <person name="LaButti K."/>
            <person name="Morin E."/>
            <person name="Salamov A."/>
            <person name="Lipzen A."/>
            <person name="Mereny Z."/>
            <person name="Hegedus B."/>
            <person name="Baldrian P."/>
            <person name="Stursova M."/>
            <person name="Weitz H."/>
            <person name="Taylor A."/>
            <person name="Grigoriev I.V."/>
            <person name="Nagy L.G."/>
            <person name="Martin F."/>
            <person name="Kauserud H."/>
        </authorList>
    </citation>
    <scope>NUCLEOTIDE SEQUENCE</scope>
    <source>
        <strain evidence="2">CBHHK067</strain>
    </source>
</reference>
<keyword evidence="1" id="KW-1133">Transmembrane helix</keyword>
<feature type="transmembrane region" description="Helical" evidence="1">
    <location>
        <begin position="6"/>
        <end position="28"/>
    </location>
</feature>
<proteinExistence type="predicted"/>
<protein>
    <submittedName>
        <fullName evidence="2">Uncharacterized protein</fullName>
    </submittedName>
</protein>
<comment type="caution">
    <text evidence="2">The sequence shown here is derived from an EMBL/GenBank/DDBJ whole genome shotgun (WGS) entry which is preliminary data.</text>
</comment>
<dbReference type="EMBL" id="JARKIE010000093">
    <property type="protein sequence ID" value="KAJ7686768.1"/>
    <property type="molecule type" value="Genomic_DNA"/>
</dbReference>
<feature type="transmembrane region" description="Helical" evidence="1">
    <location>
        <begin position="64"/>
        <end position="86"/>
    </location>
</feature>
<dbReference type="AlphaFoldDB" id="A0AAD7DA28"/>
<keyword evidence="1" id="KW-0472">Membrane</keyword>
<keyword evidence="1" id="KW-0812">Transmembrane</keyword>